<dbReference type="AlphaFoldDB" id="A0A2Z7BI55"/>
<gene>
    <name evidence="2" type="ORF">F511_00465</name>
</gene>
<evidence type="ECO:0000313" key="3">
    <source>
        <dbReference type="Proteomes" id="UP000250235"/>
    </source>
</evidence>
<sequence>MVSPSITFPILLLVTLSLTTSRVSATKQAVHPYNGNEIYLQKLAALDAITLSIEELQQLRNFVNLIPKLKNRQMLNLQTLNLLFNVDGLVFEMGDLKSTLHRVRHLKDEHLMFDAYTLRRKMARIVTLGKICSSSLVNNVDLIVLSMLNRKIEDLDMVVDNAVCRVLELKTGQFSG</sequence>
<evidence type="ECO:0000313" key="2">
    <source>
        <dbReference type="EMBL" id="KZV31661.1"/>
    </source>
</evidence>
<feature type="chain" id="PRO_5016314151" evidence="1">
    <location>
        <begin position="26"/>
        <end position="176"/>
    </location>
</feature>
<keyword evidence="1" id="KW-0732">Signal</keyword>
<accession>A0A2Z7BI55</accession>
<name>A0A2Z7BI55_9LAMI</name>
<dbReference type="Proteomes" id="UP000250235">
    <property type="component" value="Unassembled WGS sequence"/>
</dbReference>
<keyword evidence="3" id="KW-1185">Reference proteome</keyword>
<feature type="signal peptide" evidence="1">
    <location>
        <begin position="1"/>
        <end position="25"/>
    </location>
</feature>
<dbReference type="EMBL" id="KV007458">
    <property type="protein sequence ID" value="KZV31661.1"/>
    <property type="molecule type" value="Genomic_DNA"/>
</dbReference>
<dbReference type="OrthoDB" id="1744795at2759"/>
<organism evidence="2 3">
    <name type="scientific">Dorcoceras hygrometricum</name>
    <dbReference type="NCBI Taxonomy" id="472368"/>
    <lineage>
        <taxon>Eukaryota</taxon>
        <taxon>Viridiplantae</taxon>
        <taxon>Streptophyta</taxon>
        <taxon>Embryophyta</taxon>
        <taxon>Tracheophyta</taxon>
        <taxon>Spermatophyta</taxon>
        <taxon>Magnoliopsida</taxon>
        <taxon>eudicotyledons</taxon>
        <taxon>Gunneridae</taxon>
        <taxon>Pentapetalae</taxon>
        <taxon>asterids</taxon>
        <taxon>lamiids</taxon>
        <taxon>Lamiales</taxon>
        <taxon>Gesneriaceae</taxon>
        <taxon>Didymocarpoideae</taxon>
        <taxon>Trichosporeae</taxon>
        <taxon>Loxocarpinae</taxon>
        <taxon>Dorcoceras</taxon>
    </lineage>
</organism>
<evidence type="ECO:0000256" key="1">
    <source>
        <dbReference type="SAM" id="SignalP"/>
    </source>
</evidence>
<reference evidence="2 3" key="1">
    <citation type="journal article" date="2015" name="Proc. Natl. Acad. Sci. U.S.A.">
        <title>The resurrection genome of Boea hygrometrica: A blueprint for survival of dehydration.</title>
        <authorList>
            <person name="Xiao L."/>
            <person name="Yang G."/>
            <person name="Zhang L."/>
            <person name="Yang X."/>
            <person name="Zhao S."/>
            <person name="Ji Z."/>
            <person name="Zhou Q."/>
            <person name="Hu M."/>
            <person name="Wang Y."/>
            <person name="Chen M."/>
            <person name="Xu Y."/>
            <person name="Jin H."/>
            <person name="Xiao X."/>
            <person name="Hu G."/>
            <person name="Bao F."/>
            <person name="Hu Y."/>
            <person name="Wan P."/>
            <person name="Li L."/>
            <person name="Deng X."/>
            <person name="Kuang T."/>
            <person name="Xiang C."/>
            <person name="Zhu J.K."/>
            <person name="Oliver M.J."/>
            <person name="He Y."/>
        </authorList>
    </citation>
    <scope>NUCLEOTIDE SEQUENCE [LARGE SCALE GENOMIC DNA]</scope>
    <source>
        <strain evidence="3">cv. XS01</strain>
    </source>
</reference>
<proteinExistence type="predicted"/>
<protein>
    <submittedName>
        <fullName evidence="2">Uncharacterized protein</fullName>
    </submittedName>
</protein>